<accession>A0ABW8THK7</accession>
<keyword evidence="4" id="KW-1185">Reference proteome</keyword>
<dbReference type="InterPro" id="IPR027783">
    <property type="entry name" value="Bacterial_PH-related"/>
</dbReference>
<gene>
    <name evidence="3" type="ORF">ACJDT4_16570</name>
</gene>
<dbReference type="InterPro" id="IPR017259">
    <property type="entry name" value="UCP037672"/>
</dbReference>
<dbReference type="Pfam" id="PF10882">
    <property type="entry name" value="bPH_5"/>
    <property type="match status" value="1"/>
</dbReference>
<feature type="transmembrane region" description="Helical" evidence="1">
    <location>
        <begin position="117"/>
        <end position="139"/>
    </location>
</feature>
<reference evidence="3 4" key="1">
    <citation type="submission" date="2024-11" db="EMBL/GenBank/DDBJ databases">
        <authorList>
            <person name="Heng Y.C."/>
            <person name="Lim A.C.H."/>
            <person name="Lee J.K.Y."/>
            <person name="Kittelmann S."/>
        </authorList>
    </citation>
    <scope>NUCLEOTIDE SEQUENCE [LARGE SCALE GENOMIC DNA]</scope>
    <source>
        <strain evidence="3 4">WILCCON 0114</strain>
    </source>
</reference>
<sequence length="246" mass="27868">MLFIILFLCGALIFGMGAFLYKTKKIEILSGYDSTKKYDREDLAKFDGKNLMYMGGSCVTLGFLSLIFKYGIFFILSLGAFIILIIFFVVRSVSGSSKYILWEDENSKKEEEKRNKIIMIVILIVMAISIVPTAIYTGLNITAKTEFSINKNEVRVKSGMESTMFKLEDIKNVYVKNTIPKFKKVSGVNAGNINKGRFRVDGYGEGYIFIETNKGPYLYVMLKDGFVIINSKDVSKVNSYYKNIAK</sequence>
<dbReference type="EMBL" id="JBJIAA010000014">
    <property type="protein sequence ID" value="MFL0252036.1"/>
    <property type="molecule type" value="Genomic_DNA"/>
</dbReference>
<evidence type="ECO:0000313" key="4">
    <source>
        <dbReference type="Proteomes" id="UP001623592"/>
    </source>
</evidence>
<proteinExistence type="predicted"/>
<feature type="domain" description="Bacterial Pleckstrin homology" evidence="2">
    <location>
        <begin position="146"/>
        <end position="239"/>
    </location>
</feature>
<keyword evidence="1" id="KW-1133">Transmembrane helix</keyword>
<keyword evidence="1" id="KW-0812">Transmembrane</keyword>
<dbReference type="Proteomes" id="UP001623592">
    <property type="component" value="Unassembled WGS sequence"/>
</dbReference>
<name>A0ABW8THK7_9CLOT</name>
<evidence type="ECO:0000259" key="2">
    <source>
        <dbReference type="Pfam" id="PF10882"/>
    </source>
</evidence>
<feature type="transmembrane region" description="Helical" evidence="1">
    <location>
        <begin position="70"/>
        <end position="90"/>
    </location>
</feature>
<protein>
    <submittedName>
        <fullName evidence="3">DUF3784 domain-containing protein</fullName>
    </submittedName>
</protein>
<evidence type="ECO:0000256" key="1">
    <source>
        <dbReference type="SAM" id="Phobius"/>
    </source>
</evidence>
<dbReference type="Pfam" id="PF12650">
    <property type="entry name" value="DUF3784"/>
    <property type="match status" value="1"/>
</dbReference>
<keyword evidence="1" id="KW-0472">Membrane</keyword>
<organism evidence="3 4">
    <name type="scientific">Clostridium neuense</name>
    <dbReference type="NCBI Taxonomy" id="1728934"/>
    <lineage>
        <taxon>Bacteria</taxon>
        <taxon>Bacillati</taxon>
        <taxon>Bacillota</taxon>
        <taxon>Clostridia</taxon>
        <taxon>Eubacteriales</taxon>
        <taxon>Clostridiaceae</taxon>
        <taxon>Clostridium</taxon>
    </lineage>
</organism>
<evidence type="ECO:0000313" key="3">
    <source>
        <dbReference type="EMBL" id="MFL0252036.1"/>
    </source>
</evidence>
<comment type="caution">
    <text evidence="3">The sequence shown here is derived from an EMBL/GenBank/DDBJ whole genome shotgun (WGS) entry which is preliminary data.</text>
</comment>
<dbReference type="RefSeq" id="WP_406788688.1">
    <property type="nucleotide sequence ID" value="NZ_JBJIAA010000014.1"/>
</dbReference>